<keyword evidence="2" id="KW-0677">Repeat</keyword>
<dbReference type="GeneID" id="123057848"/>
<dbReference type="Gramene" id="TraesARI3A03G01352620.1">
    <property type="protein sequence ID" value="TraesARI3A03G01352620.1"/>
    <property type="gene ID" value="TraesARI3A03G01352620"/>
</dbReference>
<sequence length="325" mass="34042">MARQCLFLLLVAVTVMAFGVAGASKDVTGGYLLYDCDPDPRRPAKGTAFGASLRPLLAALPSAAAPTGFAFLHSGRAGRSNGTAFARGLCFGESPARGDCRECLATAVERIGFCDGSRRAAFWNDGCFLAYSDTKASVSAPADERRWMSFLTHDPVVYPRFYDAETLVGLARSLLPRAAANGSGVPGRMLAAASAALRANGTVRAVAQCAPWNVTAAECALCLAKSVRDVPGPGGLFGVFEGVRSGVASVHRYDCNLRFEISAPVRPVGKGARIRKKIRDNLLVVIVGAVVIVVAVVAGAAFLLVRRKKKMRKGAQAGVSPPTPS</sequence>
<evidence type="ECO:0000259" key="5">
    <source>
        <dbReference type="PROSITE" id="PS51473"/>
    </source>
</evidence>
<dbReference type="Gramene" id="TraesRN3A0100181100.1">
    <property type="protein sequence ID" value="TraesRN3A0100181100.1"/>
    <property type="gene ID" value="TraesRN3A0100181100"/>
</dbReference>
<feature type="domain" description="Gnk2-homologous" evidence="5">
    <location>
        <begin position="31"/>
        <end position="136"/>
    </location>
</feature>
<keyword evidence="1 4" id="KW-0732">Signal</keyword>
<evidence type="ECO:0000313" key="7">
    <source>
        <dbReference type="Proteomes" id="UP000019116"/>
    </source>
</evidence>
<gene>
    <name evidence="6" type="primary">LOC123057848</name>
</gene>
<proteinExistence type="predicted"/>
<dbReference type="Gramene" id="TraesWEE_scaffold_063285_01G000300.1">
    <property type="protein sequence ID" value="TraesWEE_scaffold_063285_01G000300.1"/>
    <property type="gene ID" value="TraesWEE_scaffold_063285_01G000300"/>
</dbReference>
<protein>
    <recommendedName>
        <fullName evidence="5">Gnk2-homologous domain-containing protein</fullName>
    </recommendedName>
</protein>
<evidence type="ECO:0000256" key="4">
    <source>
        <dbReference type="SAM" id="SignalP"/>
    </source>
</evidence>
<evidence type="ECO:0000256" key="1">
    <source>
        <dbReference type="ARBA" id="ARBA00022729"/>
    </source>
</evidence>
<feature type="domain" description="Gnk2-homologous" evidence="5">
    <location>
        <begin position="149"/>
        <end position="264"/>
    </location>
</feature>
<dbReference type="Pfam" id="PF01657">
    <property type="entry name" value="Stress-antifung"/>
    <property type="match status" value="1"/>
</dbReference>
<dbReference type="CDD" id="cd23509">
    <property type="entry name" value="Gnk2-like"/>
    <property type="match status" value="1"/>
</dbReference>
<dbReference type="Gramene" id="TraesLDM3A03G01335370.1">
    <property type="protein sequence ID" value="TraesLDM3A03G01335370.1"/>
    <property type="gene ID" value="TraesLDM3A03G01335370"/>
</dbReference>
<dbReference type="Gramene" id="TraesCS3A03G0182600.1">
    <property type="protein sequence ID" value="TraesCS3A03G0182600.1.CDS"/>
    <property type="gene ID" value="TraesCS3A03G0182600"/>
</dbReference>
<dbReference type="OrthoDB" id="700224at2759"/>
<dbReference type="Gramene" id="TraesJUL3A03G01344250.1">
    <property type="protein sequence ID" value="TraesJUL3A03G01344250.1"/>
    <property type="gene ID" value="TraesJUL3A03G01344250"/>
</dbReference>
<dbReference type="Proteomes" id="UP000019116">
    <property type="component" value="Chromosome 3A"/>
</dbReference>
<dbReference type="Gramene" id="TraesSTA3A03G01324140.1">
    <property type="protein sequence ID" value="TraesSTA3A03G01324140.1"/>
    <property type="gene ID" value="TraesSTA3A03G01324140"/>
</dbReference>
<keyword evidence="7" id="KW-1185">Reference proteome</keyword>
<dbReference type="AlphaFoldDB" id="A0A3B6EEN8"/>
<dbReference type="SMR" id="A0A3B6EEN8"/>
<evidence type="ECO:0000256" key="2">
    <source>
        <dbReference type="ARBA" id="ARBA00022737"/>
    </source>
</evidence>
<dbReference type="InterPro" id="IPR038408">
    <property type="entry name" value="GNK2_sf"/>
</dbReference>
<dbReference type="InterPro" id="IPR002902">
    <property type="entry name" value="GNK2"/>
</dbReference>
<dbReference type="PANTHER" id="PTHR32099:SF62">
    <property type="entry name" value="GNK2-HOMOLOGOUS DOMAIN-CONTAINING PROTEIN"/>
    <property type="match status" value="1"/>
</dbReference>
<dbReference type="Gramene" id="TraesJAG3A03G01342060.1">
    <property type="protein sequence ID" value="TraesJAG3A03G01342060.1"/>
    <property type="gene ID" value="TraesJAG3A03G01342060"/>
</dbReference>
<dbReference type="STRING" id="4565.A0A3B6EEN8"/>
<dbReference type="Gramene" id="TraesMAC3A03G01331010.1">
    <property type="protein sequence ID" value="TraesMAC3A03G01331010.1"/>
    <property type="gene ID" value="TraesMAC3A03G01331010"/>
</dbReference>
<dbReference type="Gramene" id="TraesCLE_scaffold_119260_01G000300.1">
    <property type="protein sequence ID" value="TraesCLE_scaffold_119260_01G000300.1"/>
    <property type="gene ID" value="TraesCLE_scaffold_119260_01G000300"/>
</dbReference>
<keyword evidence="3" id="KW-0472">Membrane</keyword>
<dbReference type="PROSITE" id="PS51473">
    <property type="entry name" value="GNK2"/>
    <property type="match status" value="2"/>
</dbReference>
<name>A0A3B6EEN8_WHEAT</name>
<dbReference type="Gramene" id="TraesLAC3A03G01276700.1">
    <property type="protein sequence ID" value="TraesLAC3A03G01276700.1"/>
    <property type="gene ID" value="TraesLAC3A03G01276700"/>
</dbReference>
<keyword evidence="3" id="KW-0812">Transmembrane</keyword>
<dbReference type="Gramene" id="TraesCAD_scaffold_034951_01G000400.1">
    <property type="protein sequence ID" value="TraesCAD_scaffold_034951_01G000400.1"/>
    <property type="gene ID" value="TraesCAD_scaffold_034951_01G000400"/>
</dbReference>
<evidence type="ECO:0000256" key="3">
    <source>
        <dbReference type="SAM" id="Phobius"/>
    </source>
</evidence>
<feature type="signal peptide" evidence="4">
    <location>
        <begin position="1"/>
        <end position="17"/>
    </location>
</feature>
<organism evidence="6">
    <name type="scientific">Triticum aestivum</name>
    <name type="common">Wheat</name>
    <dbReference type="NCBI Taxonomy" id="4565"/>
    <lineage>
        <taxon>Eukaryota</taxon>
        <taxon>Viridiplantae</taxon>
        <taxon>Streptophyta</taxon>
        <taxon>Embryophyta</taxon>
        <taxon>Tracheophyta</taxon>
        <taxon>Spermatophyta</taxon>
        <taxon>Magnoliopsida</taxon>
        <taxon>Liliopsida</taxon>
        <taxon>Poales</taxon>
        <taxon>Poaceae</taxon>
        <taxon>BOP clade</taxon>
        <taxon>Pooideae</taxon>
        <taxon>Triticodae</taxon>
        <taxon>Triticeae</taxon>
        <taxon>Triticinae</taxon>
        <taxon>Triticum</taxon>
    </lineage>
</organism>
<dbReference type="Gene3D" id="3.30.430.20">
    <property type="entry name" value="Gnk2 domain, C-X8-C-X2-C motif"/>
    <property type="match status" value="2"/>
</dbReference>
<dbReference type="RefSeq" id="XP_044336660.1">
    <property type="nucleotide sequence ID" value="XM_044480725.1"/>
</dbReference>
<dbReference type="Gramene" id="TraesROB_scaffold_026333_01G000400.1">
    <property type="protein sequence ID" value="TraesROB_scaffold_026333_01G000400.1"/>
    <property type="gene ID" value="TraesROB_scaffold_026333_01G000400"/>
</dbReference>
<feature type="chain" id="PRO_5043173366" description="Gnk2-homologous domain-containing protein" evidence="4">
    <location>
        <begin position="18"/>
        <end position="325"/>
    </location>
</feature>
<feature type="transmembrane region" description="Helical" evidence="3">
    <location>
        <begin position="282"/>
        <end position="305"/>
    </location>
</feature>
<accession>A0A3B6EEN8</accession>
<keyword evidence="3" id="KW-1133">Transmembrane helix</keyword>
<evidence type="ECO:0000313" key="6">
    <source>
        <dbReference type="EnsemblPlants" id="TraesCS3A02G082200.1"/>
    </source>
</evidence>
<dbReference type="Gramene" id="TraesNOR3A03G01352830.1">
    <property type="protein sequence ID" value="TraesNOR3A03G01352830.1"/>
    <property type="gene ID" value="TraesNOR3A03G01352830"/>
</dbReference>
<dbReference type="EnsemblPlants" id="TraesCS3A02G082200.1">
    <property type="protein sequence ID" value="TraesCS3A02G082200.1"/>
    <property type="gene ID" value="TraesCS3A02G082200"/>
</dbReference>
<dbReference type="PANTHER" id="PTHR32099">
    <property type="entry name" value="CYSTEINE-RICH REPEAT SECRETORY PROTEIN"/>
    <property type="match status" value="1"/>
</dbReference>
<dbReference type="Gramene" id="TraesCS3A02G082200.1">
    <property type="protein sequence ID" value="TraesCS3A02G082200.1"/>
    <property type="gene ID" value="TraesCS3A02G082200"/>
</dbReference>
<reference evidence="6" key="2">
    <citation type="submission" date="2018-10" db="UniProtKB">
        <authorList>
            <consortium name="EnsemblPlants"/>
        </authorList>
    </citation>
    <scope>IDENTIFICATION</scope>
</reference>
<reference evidence="6" key="1">
    <citation type="submission" date="2018-08" db="EMBL/GenBank/DDBJ databases">
        <authorList>
            <person name="Rossello M."/>
        </authorList>
    </citation>
    <scope>NUCLEOTIDE SEQUENCE [LARGE SCALE GENOMIC DNA]</scope>
    <source>
        <strain evidence="6">cv. Chinese Spring</strain>
    </source>
</reference>